<comment type="similarity">
    <text evidence="2">Belongs to the arsenical resistance-3 (ACR3) (TC 2.A.59) family.</text>
</comment>
<dbReference type="GO" id="GO:0015104">
    <property type="term" value="F:antimonite transmembrane transporter activity"/>
    <property type="evidence" value="ECO:0007669"/>
    <property type="project" value="TreeGrafter"/>
</dbReference>
<keyword evidence="4" id="KW-1003">Cell membrane</keyword>
<evidence type="ECO:0000256" key="4">
    <source>
        <dbReference type="ARBA" id="ARBA00022475"/>
    </source>
</evidence>
<evidence type="ECO:0000256" key="8">
    <source>
        <dbReference type="SAM" id="Phobius"/>
    </source>
</evidence>
<feature type="transmembrane region" description="Helical" evidence="8">
    <location>
        <begin position="62"/>
        <end position="81"/>
    </location>
</feature>
<feature type="transmembrane region" description="Helical" evidence="8">
    <location>
        <begin position="151"/>
        <end position="175"/>
    </location>
</feature>
<evidence type="ECO:0000256" key="1">
    <source>
        <dbReference type="ARBA" id="ARBA00004651"/>
    </source>
</evidence>
<protein>
    <submittedName>
        <fullName evidence="9">ACR3 family arsenite efflux pump ArsB</fullName>
    </submittedName>
</protein>
<feature type="transmembrane region" description="Helical" evidence="8">
    <location>
        <begin position="187"/>
        <end position="206"/>
    </location>
</feature>
<keyword evidence="3" id="KW-0813">Transport</keyword>
<feature type="transmembrane region" description="Helical" evidence="8">
    <location>
        <begin position="124"/>
        <end position="144"/>
    </location>
</feature>
<evidence type="ECO:0000256" key="7">
    <source>
        <dbReference type="ARBA" id="ARBA00023136"/>
    </source>
</evidence>
<keyword evidence="5 8" id="KW-0812">Transmembrane</keyword>
<dbReference type="AlphaFoldDB" id="A0A4R3V5D9"/>
<dbReference type="Gene3D" id="1.20.1530.20">
    <property type="match status" value="1"/>
</dbReference>
<sequence length="345" mass="37408">MDKSRQIAHLPPRIASHPPILMTDSPSLQNFLERRQIPIYLAGMLAGLPAGWLLPAPASMEAILNPALALMMFATFLQIPLARLPQALRQGRFLCALLLANFVFVPLLAWLLLPMAPADPHIRFAIALVLLAPCIDYVVVFSHLGKADARLLLAVTPVLLIAQMLALPVLLHYVFGIGVAAALDPEPVVRAFAWIVALPLLAAFLAQSAEKRFRPARAAFQRLALLPVPATALVLFIVIAIALPQAGAALQFAWRIVLVYAIYAALAPLAGWAAARMLALPVQQQRSVAFSAATRNSLVVLPVAVAIPEAGPLVASVIVMQTLVELVSELLYIRWVPRLIRQRQD</sequence>
<dbReference type="Pfam" id="PF01758">
    <property type="entry name" value="SBF"/>
    <property type="match status" value="1"/>
</dbReference>
<feature type="transmembrane region" description="Helical" evidence="8">
    <location>
        <begin position="252"/>
        <end position="275"/>
    </location>
</feature>
<feature type="transmembrane region" description="Helical" evidence="8">
    <location>
        <begin position="226"/>
        <end position="246"/>
    </location>
</feature>
<dbReference type="EMBL" id="SMBX01000005">
    <property type="protein sequence ID" value="TCU98527.1"/>
    <property type="molecule type" value="Genomic_DNA"/>
</dbReference>
<evidence type="ECO:0000256" key="5">
    <source>
        <dbReference type="ARBA" id="ARBA00022692"/>
    </source>
</evidence>
<dbReference type="GO" id="GO:0005886">
    <property type="term" value="C:plasma membrane"/>
    <property type="evidence" value="ECO:0007669"/>
    <property type="project" value="UniProtKB-SubCell"/>
</dbReference>
<feature type="transmembrane region" description="Helical" evidence="8">
    <location>
        <begin position="93"/>
        <end position="112"/>
    </location>
</feature>
<dbReference type="InterPro" id="IPR002657">
    <property type="entry name" value="BilAc:Na_symport/Acr3"/>
</dbReference>
<dbReference type="PANTHER" id="PTHR43057">
    <property type="entry name" value="ARSENITE EFFLUX TRANSPORTER"/>
    <property type="match status" value="1"/>
</dbReference>
<comment type="subcellular location">
    <subcellularLocation>
        <location evidence="1">Cell membrane</location>
        <topology evidence="1">Multi-pass membrane protein</topology>
    </subcellularLocation>
</comment>
<evidence type="ECO:0000313" key="9">
    <source>
        <dbReference type="EMBL" id="TCU98527.1"/>
    </source>
</evidence>
<keyword evidence="7 8" id="KW-0472">Membrane</keyword>
<dbReference type="GO" id="GO:0015297">
    <property type="term" value="F:antiporter activity"/>
    <property type="evidence" value="ECO:0007669"/>
    <property type="project" value="InterPro"/>
</dbReference>
<accession>A0A4R3V5D9</accession>
<dbReference type="GO" id="GO:0015105">
    <property type="term" value="F:arsenite transmembrane transporter activity"/>
    <property type="evidence" value="ECO:0007669"/>
    <property type="project" value="TreeGrafter"/>
</dbReference>
<comment type="caution">
    <text evidence="9">The sequence shown here is derived from an EMBL/GenBank/DDBJ whole genome shotgun (WGS) entry which is preliminary data.</text>
</comment>
<dbReference type="InterPro" id="IPR038770">
    <property type="entry name" value="Na+/solute_symporter_sf"/>
</dbReference>
<evidence type="ECO:0000313" key="10">
    <source>
        <dbReference type="Proteomes" id="UP000294692"/>
    </source>
</evidence>
<evidence type="ECO:0000256" key="2">
    <source>
        <dbReference type="ARBA" id="ARBA00010110"/>
    </source>
</evidence>
<dbReference type="Proteomes" id="UP000294692">
    <property type="component" value="Unassembled WGS sequence"/>
</dbReference>
<proteinExistence type="inferred from homology"/>
<dbReference type="PANTHER" id="PTHR43057:SF1">
    <property type="entry name" value="ARSENICAL-RESISTANCE PROTEIN 3"/>
    <property type="match status" value="1"/>
</dbReference>
<dbReference type="InterPro" id="IPR004706">
    <property type="entry name" value="Arsenical-R_Acr3"/>
</dbReference>
<evidence type="ECO:0000256" key="6">
    <source>
        <dbReference type="ARBA" id="ARBA00022989"/>
    </source>
</evidence>
<keyword evidence="6 8" id="KW-1133">Transmembrane helix</keyword>
<name>A0A4R3V5D9_9BURK</name>
<reference evidence="9 10" key="1">
    <citation type="submission" date="2019-03" db="EMBL/GenBank/DDBJ databases">
        <title>Genomic Encyclopedia of Type Strains, Phase IV (KMG-IV): sequencing the most valuable type-strain genomes for metagenomic binning, comparative biology and taxonomic classification.</title>
        <authorList>
            <person name="Goeker M."/>
        </authorList>
    </citation>
    <scope>NUCLEOTIDE SEQUENCE [LARGE SCALE GENOMIC DNA]</scope>
    <source>
        <strain evidence="9 10">DSM 100048</strain>
    </source>
</reference>
<evidence type="ECO:0000256" key="3">
    <source>
        <dbReference type="ARBA" id="ARBA00022448"/>
    </source>
</evidence>
<gene>
    <name evidence="9" type="ORF">EV686_105228</name>
</gene>
<organism evidence="9 10">
    <name type="scientific">Paracandidimonas soli</name>
    <dbReference type="NCBI Taxonomy" id="1917182"/>
    <lineage>
        <taxon>Bacteria</taxon>
        <taxon>Pseudomonadati</taxon>
        <taxon>Pseudomonadota</taxon>
        <taxon>Betaproteobacteria</taxon>
        <taxon>Burkholderiales</taxon>
        <taxon>Alcaligenaceae</taxon>
        <taxon>Paracandidimonas</taxon>
    </lineage>
</organism>
<feature type="transmembrane region" description="Helical" evidence="8">
    <location>
        <begin position="37"/>
        <end position="56"/>
    </location>
</feature>
<keyword evidence="10" id="KW-1185">Reference proteome</keyword>